<keyword evidence="4" id="KW-1185">Reference proteome</keyword>
<dbReference type="InterPro" id="IPR039424">
    <property type="entry name" value="SBP_5"/>
</dbReference>
<accession>A0ABW2THN9</accession>
<feature type="domain" description="Solute-binding protein family 5" evidence="2">
    <location>
        <begin position="99"/>
        <end position="452"/>
    </location>
</feature>
<evidence type="ECO:0000256" key="1">
    <source>
        <dbReference type="SAM" id="SignalP"/>
    </source>
</evidence>
<organism evidence="3 4">
    <name type="scientific">Actinokineospora soli</name>
    <dbReference type="NCBI Taxonomy" id="1048753"/>
    <lineage>
        <taxon>Bacteria</taxon>
        <taxon>Bacillati</taxon>
        <taxon>Actinomycetota</taxon>
        <taxon>Actinomycetes</taxon>
        <taxon>Pseudonocardiales</taxon>
        <taxon>Pseudonocardiaceae</taxon>
        <taxon>Actinokineospora</taxon>
    </lineage>
</organism>
<gene>
    <name evidence="3" type="ORF">ACFQV2_04625</name>
</gene>
<dbReference type="PANTHER" id="PTHR30290:SF65">
    <property type="entry name" value="MONOACYL PHOSPHATIDYLINOSITOL TETRAMANNOSIDE-BINDING PROTEIN LPQW-RELATED"/>
    <property type="match status" value="1"/>
</dbReference>
<dbReference type="Gene3D" id="3.10.105.10">
    <property type="entry name" value="Dipeptide-binding Protein, Domain 3"/>
    <property type="match status" value="1"/>
</dbReference>
<dbReference type="Gene3D" id="3.40.190.10">
    <property type="entry name" value="Periplasmic binding protein-like II"/>
    <property type="match status" value="1"/>
</dbReference>
<evidence type="ECO:0000313" key="4">
    <source>
        <dbReference type="Proteomes" id="UP001596512"/>
    </source>
</evidence>
<reference evidence="4" key="1">
    <citation type="journal article" date="2019" name="Int. J. Syst. Evol. Microbiol.">
        <title>The Global Catalogue of Microorganisms (GCM) 10K type strain sequencing project: providing services to taxonomists for standard genome sequencing and annotation.</title>
        <authorList>
            <consortium name="The Broad Institute Genomics Platform"/>
            <consortium name="The Broad Institute Genome Sequencing Center for Infectious Disease"/>
            <person name="Wu L."/>
            <person name="Ma J."/>
        </authorList>
    </citation>
    <scope>NUCLEOTIDE SEQUENCE [LARGE SCALE GENOMIC DNA]</scope>
    <source>
        <strain evidence="4">JCM 17695</strain>
    </source>
</reference>
<evidence type="ECO:0000313" key="3">
    <source>
        <dbReference type="EMBL" id="MFC7613021.1"/>
    </source>
</evidence>
<dbReference type="Proteomes" id="UP001596512">
    <property type="component" value="Unassembled WGS sequence"/>
</dbReference>
<dbReference type="CDD" id="cd08501">
    <property type="entry name" value="PBP2_Lpqw"/>
    <property type="match status" value="1"/>
</dbReference>
<protein>
    <submittedName>
        <fullName evidence="3">ABC transporter family substrate-binding protein</fullName>
    </submittedName>
</protein>
<name>A0ABW2THN9_9PSEU</name>
<comment type="caution">
    <text evidence="3">The sequence shown here is derived from an EMBL/GenBank/DDBJ whole genome shotgun (WGS) entry which is preliminary data.</text>
</comment>
<dbReference type="InterPro" id="IPR000914">
    <property type="entry name" value="SBP_5_dom"/>
</dbReference>
<dbReference type="EMBL" id="JBHTEY010000004">
    <property type="protein sequence ID" value="MFC7613021.1"/>
    <property type="molecule type" value="Genomic_DNA"/>
</dbReference>
<proteinExistence type="predicted"/>
<feature type="signal peptide" evidence="1">
    <location>
        <begin position="1"/>
        <end position="19"/>
    </location>
</feature>
<dbReference type="Gene3D" id="3.90.76.10">
    <property type="entry name" value="Dipeptide-binding Protein, Domain 1"/>
    <property type="match status" value="1"/>
</dbReference>
<feature type="chain" id="PRO_5046243202" evidence="1">
    <location>
        <begin position="20"/>
        <end position="561"/>
    </location>
</feature>
<dbReference type="PANTHER" id="PTHR30290">
    <property type="entry name" value="PERIPLASMIC BINDING COMPONENT OF ABC TRANSPORTER"/>
    <property type="match status" value="1"/>
</dbReference>
<dbReference type="Pfam" id="PF00496">
    <property type="entry name" value="SBP_bac_5"/>
    <property type="match status" value="1"/>
</dbReference>
<dbReference type="PROSITE" id="PS51257">
    <property type="entry name" value="PROKAR_LIPOPROTEIN"/>
    <property type="match status" value="1"/>
</dbReference>
<dbReference type="SUPFAM" id="SSF53850">
    <property type="entry name" value="Periplasmic binding protein-like II"/>
    <property type="match status" value="1"/>
</dbReference>
<keyword evidence="1" id="KW-0732">Signal</keyword>
<sequence>MRRVVAVVAALALAGCTNAPPPPLVTTEVARTEPTRAVDPGEVVVGVGSVAGGYNPHKLADQSAITTALAQMLLPSVFRTGADGVRRLDRTVMVSAEVTSAEPYVVTYRVRQEAAWSDSAPIAAEDFVYLWEQLRDAPGAADAAGYRLIENISAREGGKVVAVTFAEPYPGWRSLFADLLPAHLLKDSPGGWEAALADGFPASGGPYSLRALDRDRGEVVLERNDRYWAEPVALDRVVLRRTDVPGLVGALRTGHVQLGLTPVDAEDEPLIDGLGAEVTTTAVPGSSVAAVLLRPVSEAMRESAVRKAVVAVLDRAALIAVGTGGGPAAALPADALLVPPSAPGYQATRPAAVPVKPVPAQAQQLLTQAGYTKEPGMWQRGGVPLNLAIAPAREDYADLATEVQRQLSVAGIQSRVVTPADPYAPTESVDLLVGPMPADGDAATALASWFGCARDAAGGTTTAPPTSTTTPGGAAPEPVAANPIGYCDPGVDESVQAALSGATPVADVLADLEPRLWQSALVYPLYQPTDQFVVHRSVSGVAPGPPLAGPFALAYEWRRRG</sequence>
<evidence type="ECO:0000259" key="2">
    <source>
        <dbReference type="Pfam" id="PF00496"/>
    </source>
</evidence>